<feature type="region of interest" description="Disordered" evidence="1">
    <location>
        <begin position="1"/>
        <end position="44"/>
    </location>
</feature>
<organism evidence="2 3">
    <name type="scientific">Claviceps humidiphila</name>
    <dbReference type="NCBI Taxonomy" id="1294629"/>
    <lineage>
        <taxon>Eukaryota</taxon>
        <taxon>Fungi</taxon>
        <taxon>Dikarya</taxon>
        <taxon>Ascomycota</taxon>
        <taxon>Pezizomycotina</taxon>
        <taxon>Sordariomycetes</taxon>
        <taxon>Hypocreomycetidae</taxon>
        <taxon>Hypocreales</taxon>
        <taxon>Clavicipitaceae</taxon>
        <taxon>Claviceps</taxon>
    </lineage>
</organism>
<feature type="region of interest" description="Disordered" evidence="1">
    <location>
        <begin position="516"/>
        <end position="550"/>
    </location>
</feature>
<feature type="region of interest" description="Disordered" evidence="1">
    <location>
        <begin position="927"/>
        <end position="1135"/>
    </location>
</feature>
<evidence type="ECO:0000313" key="3">
    <source>
        <dbReference type="Proteomes" id="UP000732380"/>
    </source>
</evidence>
<reference evidence="2 3" key="1">
    <citation type="journal article" date="2020" name="bioRxiv">
        <title>Whole genome comparisons of ergot fungi reveals the divergence and evolution of species within the genus Claviceps are the result of varying mechanisms driving genome evolution and host range expansion.</title>
        <authorList>
            <person name="Wyka S.A."/>
            <person name="Mondo S.J."/>
            <person name="Liu M."/>
            <person name="Dettman J."/>
            <person name="Nalam V."/>
            <person name="Broders K.D."/>
        </authorList>
    </citation>
    <scope>NUCLEOTIDE SEQUENCE [LARGE SCALE GENOMIC DNA]</scope>
    <source>
        <strain evidence="2 3">LM576</strain>
    </source>
</reference>
<feature type="region of interest" description="Disordered" evidence="1">
    <location>
        <begin position="698"/>
        <end position="759"/>
    </location>
</feature>
<evidence type="ECO:0000256" key="1">
    <source>
        <dbReference type="SAM" id="MobiDB-lite"/>
    </source>
</evidence>
<feature type="compositionally biased region" description="Basic and acidic residues" evidence="1">
    <location>
        <begin position="1068"/>
        <end position="1079"/>
    </location>
</feature>
<feature type="compositionally biased region" description="Basic and acidic residues" evidence="1">
    <location>
        <begin position="1113"/>
        <end position="1135"/>
    </location>
</feature>
<feature type="region of interest" description="Disordered" evidence="1">
    <location>
        <begin position="772"/>
        <end position="813"/>
    </location>
</feature>
<sequence length="1246" mass="133114">MAAEFAAASAVDAASSSPVASRAARVQPSRPGPAASATGIATDGRGAAWTTVSLSTTSTVSRLLSPAMTPELKTACADGVDEAPRRSAPQHETRARGAEPSPPLSDSLSDDCRPLRTASVRADTSIAHPRPLAYPMVLPSHPMVHPHAHPRSPSIAGSIAQLEATAERLSMTSSIDDAIRDLHTELKRSDSRRSARLALSTMASVDENSASSPPLASRRLSTRASIVSINSAARYGGYSPAGFVMSPTTSLTSRLRSSGSANSISRGDITFDSILSRHGTAKSSVRSARSGKLSLAEISESDPVSLTQQAFDEADAAPPLEHHSAEALQLTRESTAATLQSTDAFHKMASHSSAAQPFHYPYTTAPMHSAGQVRQAYRPESVHSTTTLEQARDAFVDFDGVHWEAPEDQLFSGVHHDLEPALTSPTQRTGQIPVPGPGHGSGPVPASGYAPGPMSVPMARPTSYIDPSTGTNMLYYPARVPAMLNLPPKLSSKPKAAVRDQRRSQVLSAMMDFDASDMPMPHQRRQSAYGEFGPASSPEPPVQDSWLPDPVATHRNSFAALSTLGGPFEVLEAPSVQSADEEKRLSAEQEPVAGDAASGHLRRPGRLSKAPTKRKSVMSMLSNLPSQLRASAFFDLPSKAADVEIKNGSAMATLDSILDASATAPVNAFTGHAYASTLGNETHGKQKEQNKARFSAATGQAFLTEPRPPKKRSSMMWLSKRTSSIADSREESRPHSSLVPASTHVGDTLTPTGDGRQSLESGHFLRAGVENAELQDGTSGIEGQQQTEEEGAEGADGQDGQDEIPGESYRGPPTTLLAELQLRKYQQKQRVRNMGQGFPTGNHATLLEMDTVAERQKMNRQNKRINLAWEGSDTRPDQDGSDDEDVPLAIIAAMQRGAKNLADLERPLGLMERREIEDNEPLSHRRARLQGIDPPPPPPLTQPALRDRPSNMSLSGLRRLGALQPPHPEGVTPRSGSSDRSPVVGEIEEETLGDRRRRLATKEGELPKTRPVSSAFSVELLTQFGGASESEAQAKDDKKKSDSDPKKESAPDIAGEEEETLGQRRRRLQAEREARDREISLGNAAGAQPQPSQQDQDDGRRRLSLANVLSAHPKRDAANTRLQEERLRLESERRAAQDRENKMTALRKQMPTTLPQVNLERSGGFLGGALNDGTGGHHALKGAASSPALNTYGLGGANRASMLSGGAGLQQHGAASVYGAGGALGPVAVGGKSMDRVEQWRYSVRP</sequence>
<gene>
    <name evidence="2" type="ORF">E4U13_003184</name>
</gene>
<protein>
    <submittedName>
        <fullName evidence="2">Uncharacterized protein</fullName>
    </submittedName>
</protein>
<feature type="compositionally biased region" description="Basic residues" evidence="1">
    <location>
        <begin position="600"/>
        <end position="614"/>
    </location>
</feature>
<feature type="compositionally biased region" description="Basic and acidic residues" evidence="1">
    <location>
        <begin position="82"/>
        <end position="97"/>
    </location>
</feature>
<comment type="caution">
    <text evidence="2">The sequence shown here is derived from an EMBL/GenBank/DDBJ whole genome shotgun (WGS) entry which is preliminary data.</text>
</comment>
<feature type="region of interest" description="Disordered" evidence="1">
    <location>
        <begin position="575"/>
        <end position="614"/>
    </location>
</feature>
<evidence type="ECO:0000313" key="2">
    <source>
        <dbReference type="EMBL" id="KAG6122156.1"/>
    </source>
</evidence>
<feature type="compositionally biased region" description="Low complexity" evidence="1">
    <location>
        <begin position="1"/>
        <end position="24"/>
    </location>
</feature>
<name>A0A9P7Q725_9HYPO</name>
<accession>A0A9P7Q725</accession>
<feature type="compositionally biased region" description="Low complexity" evidence="1">
    <location>
        <begin position="1084"/>
        <end position="1094"/>
    </location>
</feature>
<dbReference type="EMBL" id="SRQM01000025">
    <property type="protein sequence ID" value="KAG6122156.1"/>
    <property type="molecule type" value="Genomic_DNA"/>
</dbReference>
<dbReference type="Proteomes" id="UP000732380">
    <property type="component" value="Unassembled WGS sequence"/>
</dbReference>
<keyword evidence="3" id="KW-1185">Reference proteome</keyword>
<feature type="compositionally biased region" description="Basic and acidic residues" evidence="1">
    <location>
        <begin position="1032"/>
        <end position="1050"/>
    </location>
</feature>
<proteinExistence type="predicted"/>
<dbReference type="AlphaFoldDB" id="A0A9P7Q725"/>
<feature type="region of interest" description="Disordered" evidence="1">
    <location>
        <begin position="77"/>
        <end position="112"/>
    </location>
</feature>